<dbReference type="EMBL" id="JASNWA010000008">
    <property type="protein sequence ID" value="KAK3170762.1"/>
    <property type="molecule type" value="Genomic_DNA"/>
</dbReference>
<protein>
    <recommendedName>
        <fullName evidence="9">Cytochrome P450</fullName>
    </recommendedName>
</protein>
<feature type="transmembrane region" description="Helical" evidence="6">
    <location>
        <begin position="213"/>
        <end position="235"/>
    </location>
</feature>
<dbReference type="GO" id="GO:0004497">
    <property type="term" value="F:monooxygenase activity"/>
    <property type="evidence" value="ECO:0007669"/>
    <property type="project" value="InterPro"/>
</dbReference>
<keyword evidence="5" id="KW-0349">Heme</keyword>
<evidence type="ECO:0000256" key="6">
    <source>
        <dbReference type="SAM" id="Phobius"/>
    </source>
</evidence>
<keyword evidence="4 5" id="KW-0408">Iron</keyword>
<dbReference type="SUPFAM" id="SSF48264">
    <property type="entry name" value="Cytochrome P450"/>
    <property type="match status" value="1"/>
</dbReference>
<dbReference type="Gene3D" id="1.10.630.10">
    <property type="entry name" value="Cytochrome P450"/>
    <property type="match status" value="1"/>
</dbReference>
<keyword evidence="6" id="KW-0812">Transmembrane</keyword>
<dbReference type="CDD" id="cd11040">
    <property type="entry name" value="CYP7_CYP8-like"/>
    <property type="match status" value="1"/>
</dbReference>
<dbReference type="GO" id="GO:0020037">
    <property type="term" value="F:heme binding"/>
    <property type="evidence" value="ECO:0007669"/>
    <property type="project" value="InterPro"/>
</dbReference>
<comment type="similarity">
    <text evidence="2">Belongs to the cytochrome P450 family.</text>
</comment>
<dbReference type="InterPro" id="IPR036396">
    <property type="entry name" value="Cyt_P450_sf"/>
</dbReference>
<keyword evidence="6" id="KW-1133">Transmembrane helix</keyword>
<sequence length="438" mass="49521">MLNGKVYVVTAPELVNAINRNSKTLAFNPFIAQLGKRITGHDEATSRIVKHNLSGENGPGYVTEIHDSTVSTLAPGNALECMTKVMLLEASKYLKALEGDNVIDLFAWTKHMVTLCSTRAIYGPQNPFNQGDERLVKAFWDFDQDLNTLIVDLAPSLFAPTGNRARSELGLAFQRYFERYTPKQSQSAAVIEARYSTNTQYGVSPWNQGRLEVGVLLGILANTIPTIFYLLVHIFSDPDLLRDIREEIEANSVRCVIGETKRYLRILTMREKCVLLHSTFQELLRVHALGSSVRYVREDILLQDQYLLKKGMVVQMPMAVMHSDPSAWGADVEDFQPRRFLKLRNEAKEFKTSATAYRTFGGGASLCPGRHFVTLEAMALAACFVLRFDVVPVEGKWEIPRQKQESMATNVFPPEQDIKVKIRKRQGYEDVDWDFVMT</sequence>
<keyword evidence="6" id="KW-0472">Membrane</keyword>
<organism evidence="7 8">
    <name type="scientific">Lepraria neglecta</name>
    <dbReference type="NCBI Taxonomy" id="209136"/>
    <lineage>
        <taxon>Eukaryota</taxon>
        <taxon>Fungi</taxon>
        <taxon>Dikarya</taxon>
        <taxon>Ascomycota</taxon>
        <taxon>Pezizomycotina</taxon>
        <taxon>Lecanoromycetes</taxon>
        <taxon>OSLEUM clade</taxon>
        <taxon>Lecanoromycetidae</taxon>
        <taxon>Lecanorales</taxon>
        <taxon>Lecanorineae</taxon>
        <taxon>Stereocaulaceae</taxon>
        <taxon>Lepraria</taxon>
    </lineage>
</organism>
<dbReference type="Proteomes" id="UP001276659">
    <property type="component" value="Unassembled WGS sequence"/>
</dbReference>
<gene>
    <name evidence="7" type="ORF">OEA41_002844</name>
</gene>
<comment type="cofactor">
    <cofactor evidence="1 5">
        <name>heme</name>
        <dbReference type="ChEBI" id="CHEBI:30413"/>
    </cofactor>
</comment>
<evidence type="ECO:0000256" key="4">
    <source>
        <dbReference type="ARBA" id="ARBA00023004"/>
    </source>
</evidence>
<evidence type="ECO:0000313" key="8">
    <source>
        <dbReference type="Proteomes" id="UP001276659"/>
    </source>
</evidence>
<evidence type="ECO:0000256" key="2">
    <source>
        <dbReference type="ARBA" id="ARBA00010617"/>
    </source>
</evidence>
<evidence type="ECO:0000256" key="3">
    <source>
        <dbReference type="ARBA" id="ARBA00022723"/>
    </source>
</evidence>
<dbReference type="Pfam" id="PF00067">
    <property type="entry name" value="p450"/>
    <property type="match status" value="1"/>
</dbReference>
<dbReference type="AlphaFoldDB" id="A0AAD9Z5Y8"/>
<dbReference type="GO" id="GO:0005506">
    <property type="term" value="F:iron ion binding"/>
    <property type="evidence" value="ECO:0007669"/>
    <property type="project" value="InterPro"/>
</dbReference>
<dbReference type="InterPro" id="IPR002403">
    <property type="entry name" value="Cyt_P450_E_grp-IV"/>
</dbReference>
<dbReference type="InterPro" id="IPR053007">
    <property type="entry name" value="CYP450_monoxygenase_sec-met"/>
</dbReference>
<comment type="caution">
    <text evidence="7">The sequence shown here is derived from an EMBL/GenBank/DDBJ whole genome shotgun (WGS) entry which is preliminary data.</text>
</comment>
<evidence type="ECO:0000256" key="5">
    <source>
        <dbReference type="PIRSR" id="PIRSR602403-1"/>
    </source>
</evidence>
<proteinExistence type="inferred from homology"/>
<dbReference type="GO" id="GO:0016705">
    <property type="term" value="F:oxidoreductase activity, acting on paired donors, with incorporation or reduction of molecular oxygen"/>
    <property type="evidence" value="ECO:0007669"/>
    <property type="project" value="InterPro"/>
</dbReference>
<keyword evidence="3 5" id="KW-0479">Metal-binding</keyword>
<feature type="binding site" description="axial binding residue" evidence="5">
    <location>
        <position position="367"/>
    </location>
    <ligand>
        <name>heme</name>
        <dbReference type="ChEBI" id="CHEBI:30413"/>
    </ligand>
    <ligandPart>
        <name>Fe</name>
        <dbReference type="ChEBI" id="CHEBI:18248"/>
    </ligandPart>
</feature>
<dbReference type="InterPro" id="IPR001128">
    <property type="entry name" value="Cyt_P450"/>
</dbReference>
<evidence type="ECO:0000256" key="1">
    <source>
        <dbReference type="ARBA" id="ARBA00001971"/>
    </source>
</evidence>
<evidence type="ECO:0008006" key="9">
    <source>
        <dbReference type="Google" id="ProtNLM"/>
    </source>
</evidence>
<dbReference type="PANTHER" id="PTHR47582">
    <property type="entry name" value="P450, PUTATIVE (EUROFUNG)-RELATED"/>
    <property type="match status" value="1"/>
</dbReference>
<reference evidence="7" key="1">
    <citation type="submission" date="2022-11" db="EMBL/GenBank/DDBJ databases">
        <title>Chromosomal genome sequence assembly and mating type (MAT) locus characterization of the leprose asexual lichenized fungus Lepraria neglecta (Nyl.) Erichsen.</title>
        <authorList>
            <person name="Allen J.L."/>
            <person name="Pfeffer B."/>
        </authorList>
    </citation>
    <scope>NUCLEOTIDE SEQUENCE</scope>
    <source>
        <strain evidence="7">Allen 5258</strain>
    </source>
</reference>
<dbReference type="PANTHER" id="PTHR47582:SF1">
    <property type="entry name" value="P450, PUTATIVE (EUROFUNG)-RELATED"/>
    <property type="match status" value="1"/>
</dbReference>
<dbReference type="PRINTS" id="PR00465">
    <property type="entry name" value="EP450IV"/>
</dbReference>
<accession>A0AAD9Z5Y8</accession>
<keyword evidence="8" id="KW-1185">Reference proteome</keyword>
<name>A0AAD9Z5Y8_9LECA</name>
<evidence type="ECO:0000313" key="7">
    <source>
        <dbReference type="EMBL" id="KAK3170762.1"/>
    </source>
</evidence>